<dbReference type="GO" id="GO:0016831">
    <property type="term" value="F:carboxy-lyase activity"/>
    <property type="evidence" value="ECO:0007669"/>
    <property type="project" value="InterPro"/>
</dbReference>
<dbReference type="Pfam" id="PF04909">
    <property type="entry name" value="Amidohydro_2"/>
    <property type="match status" value="1"/>
</dbReference>
<feature type="non-terminal residue" evidence="3">
    <location>
        <position position="1"/>
    </location>
</feature>
<dbReference type="GO" id="GO:0016787">
    <property type="term" value="F:hydrolase activity"/>
    <property type="evidence" value="ECO:0007669"/>
    <property type="project" value="InterPro"/>
</dbReference>
<proteinExistence type="predicted"/>
<dbReference type="InterPro" id="IPR006680">
    <property type="entry name" value="Amidohydro-rel"/>
</dbReference>
<dbReference type="InterPro" id="IPR032466">
    <property type="entry name" value="Metal_Hydrolase"/>
</dbReference>
<dbReference type="InterPro" id="IPR032465">
    <property type="entry name" value="ACMSD"/>
</dbReference>
<accession>X0ZR77</accession>
<dbReference type="AlphaFoldDB" id="X0ZR77"/>
<dbReference type="GO" id="GO:0019748">
    <property type="term" value="P:secondary metabolic process"/>
    <property type="evidence" value="ECO:0007669"/>
    <property type="project" value="TreeGrafter"/>
</dbReference>
<dbReference type="EMBL" id="BARS01052011">
    <property type="protein sequence ID" value="GAG50746.1"/>
    <property type="molecule type" value="Genomic_DNA"/>
</dbReference>
<name>X0ZR77_9ZZZZ</name>
<dbReference type="SUPFAM" id="SSF51556">
    <property type="entry name" value="Metallo-dependent hydrolases"/>
    <property type="match status" value="1"/>
</dbReference>
<organism evidence="3">
    <name type="scientific">marine sediment metagenome</name>
    <dbReference type="NCBI Taxonomy" id="412755"/>
    <lineage>
        <taxon>unclassified sequences</taxon>
        <taxon>metagenomes</taxon>
        <taxon>ecological metagenomes</taxon>
    </lineage>
</organism>
<gene>
    <name evidence="3" type="ORF">S01H1_77403</name>
</gene>
<dbReference type="Gene3D" id="3.20.20.140">
    <property type="entry name" value="Metal-dependent hydrolases"/>
    <property type="match status" value="1"/>
</dbReference>
<evidence type="ECO:0000313" key="3">
    <source>
        <dbReference type="EMBL" id="GAG50746.1"/>
    </source>
</evidence>
<dbReference type="GO" id="GO:0005737">
    <property type="term" value="C:cytoplasm"/>
    <property type="evidence" value="ECO:0007669"/>
    <property type="project" value="TreeGrafter"/>
</dbReference>
<feature type="domain" description="Amidohydrolase-related" evidence="2">
    <location>
        <begin position="1"/>
        <end position="211"/>
    </location>
</feature>
<dbReference type="PANTHER" id="PTHR21240:SF28">
    <property type="entry name" value="ISO-OROTATE DECARBOXYLASE (EUROFUNG)"/>
    <property type="match status" value="1"/>
</dbReference>
<dbReference type="PANTHER" id="PTHR21240">
    <property type="entry name" value="2-AMINO-3-CARBOXYLMUCONATE-6-SEMIALDEHYDE DECARBOXYLASE"/>
    <property type="match status" value="1"/>
</dbReference>
<comment type="caution">
    <text evidence="3">The sequence shown here is derived from an EMBL/GenBank/DDBJ whole genome shotgun (WGS) entry which is preliminary data.</text>
</comment>
<reference evidence="3" key="1">
    <citation type="journal article" date="2014" name="Front. Microbiol.">
        <title>High frequency of phylogenetically diverse reductive dehalogenase-homologous genes in deep subseafloor sedimentary metagenomes.</title>
        <authorList>
            <person name="Kawai M."/>
            <person name="Futagami T."/>
            <person name="Toyoda A."/>
            <person name="Takaki Y."/>
            <person name="Nishi S."/>
            <person name="Hori S."/>
            <person name="Arai W."/>
            <person name="Tsubouchi T."/>
            <person name="Morono Y."/>
            <person name="Uchiyama I."/>
            <person name="Ito T."/>
            <person name="Fujiyama A."/>
            <person name="Inagaki F."/>
            <person name="Takami H."/>
        </authorList>
    </citation>
    <scope>NUCLEOTIDE SEQUENCE</scope>
    <source>
        <strain evidence="3">Expedition CK06-06</strain>
    </source>
</reference>
<evidence type="ECO:0000259" key="2">
    <source>
        <dbReference type="Pfam" id="PF04909"/>
    </source>
</evidence>
<protein>
    <recommendedName>
        <fullName evidence="2">Amidohydrolase-related domain-containing protein</fullName>
    </recommendedName>
</protein>
<keyword evidence="1" id="KW-0456">Lyase</keyword>
<sequence length="215" mass="22289">CVRHNDYLLETAGKSGGRIVPFCTVNPLVGEAAAREVERCAGGGARGLGELRPDSQGWPLDGPAGDVLAELASRHGLILLFHVTEPVGHEYPGKQGLRLESFYRFLGRAGGVPVVGAHLAGGLSLYAPMPAVRRALPGAYADTAALRYLYEPSVLPDVVSASGGLGGERLLFGSDFPLVGQAAALAEVRGSGLEEAALRRVLGENAGRLLGGPET</sequence>
<evidence type="ECO:0000256" key="1">
    <source>
        <dbReference type="ARBA" id="ARBA00023239"/>
    </source>
</evidence>